<protein>
    <submittedName>
        <fullName evidence="1">MJ0042 family finger-like domain-containing protein</fullName>
    </submittedName>
</protein>
<sequence length="150" mass="17505">MEYLYEKVAYLKGLADGLDIKESSKEGKILLSIIDILEDYADAIVELGEEQDDLTEYVEALDEDLMDVEDELFEDDDYEDEDDDDDIDFAEVECPYCSEEIYVDEDLIDEDEIEVVCPKCHRTITVMEDDEMEHYHDGHCGHHHHEVEED</sequence>
<dbReference type="RefSeq" id="WP_091545849.1">
    <property type="nucleotide sequence ID" value="NZ_FMUS01000026.1"/>
</dbReference>
<accession>A0A1G5KEP3</accession>
<gene>
    <name evidence="1" type="ORF">SAMN03080606_03398</name>
</gene>
<dbReference type="NCBIfam" id="TIGR02098">
    <property type="entry name" value="MJ0042_CXXC"/>
    <property type="match status" value="1"/>
</dbReference>
<proteinExistence type="predicted"/>
<dbReference type="STRING" id="1120976.SAMN03080606_03398"/>
<dbReference type="EMBL" id="FMUS01000026">
    <property type="protein sequence ID" value="SCY98538.1"/>
    <property type="molecule type" value="Genomic_DNA"/>
</dbReference>
<dbReference type="NCBIfam" id="NF045650">
    <property type="entry name" value="CD1247_Nterm"/>
    <property type="match status" value="1"/>
</dbReference>
<reference evidence="1 2" key="1">
    <citation type="submission" date="2016-10" db="EMBL/GenBank/DDBJ databases">
        <authorList>
            <person name="de Groot N.N."/>
        </authorList>
    </citation>
    <scope>NUCLEOTIDE SEQUENCE [LARGE SCALE GENOMIC DNA]</scope>
    <source>
        <strain evidence="1 2">DSM 18978</strain>
    </source>
</reference>
<dbReference type="OrthoDB" id="2381377at2"/>
<dbReference type="AlphaFoldDB" id="A0A1G5KEP3"/>
<keyword evidence="2" id="KW-1185">Reference proteome</keyword>
<evidence type="ECO:0000313" key="2">
    <source>
        <dbReference type="Proteomes" id="UP000198636"/>
    </source>
</evidence>
<name>A0A1G5KEP3_9FIRM</name>
<dbReference type="InterPro" id="IPR011723">
    <property type="entry name" value="Znf/thioredoxin_put"/>
</dbReference>
<evidence type="ECO:0000313" key="1">
    <source>
        <dbReference type="EMBL" id="SCY98538.1"/>
    </source>
</evidence>
<organism evidence="1 2">
    <name type="scientific">Alkaliphilus peptidifermentans DSM 18978</name>
    <dbReference type="NCBI Taxonomy" id="1120976"/>
    <lineage>
        <taxon>Bacteria</taxon>
        <taxon>Bacillati</taxon>
        <taxon>Bacillota</taxon>
        <taxon>Clostridia</taxon>
        <taxon>Peptostreptococcales</taxon>
        <taxon>Natronincolaceae</taxon>
        <taxon>Alkaliphilus</taxon>
    </lineage>
</organism>
<dbReference type="Proteomes" id="UP000198636">
    <property type="component" value="Unassembled WGS sequence"/>
</dbReference>
<dbReference type="InterPro" id="IPR054688">
    <property type="entry name" value="CD1247_N"/>
</dbReference>